<dbReference type="EMBL" id="JACRSV010000002">
    <property type="protein sequence ID" value="MBC8560130.1"/>
    <property type="molecule type" value="Genomic_DNA"/>
</dbReference>
<dbReference type="Proteomes" id="UP000610760">
    <property type="component" value="Unassembled WGS sequence"/>
</dbReference>
<organism evidence="1 2">
    <name type="scientific">Fumia xinanensis</name>
    <dbReference type="NCBI Taxonomy" id="2763659"/>
    <lineage>
        <taxon>Bacteria</taxon>
        <taxon>Bacillati</taxon>
        <taxon>Bacillota</taxon>
        <taxon>Clostridia</taxon>
        <taxon>Eubacteriales</taxon>
        <taxon>Oscillospiraceae</taxon>
        <taxon>Fumia</taxon>
    </lineage>
</organism>
<gene>
    <name evidence="1" type="ORF">H8710_08625</name>
</gene>
<dbReference type="SUPFAM" id="SSF51161">
    <property type="entry name" value="Trimeric LpxA-like enzymes"/>
    <property type="match status" value="1"/>
</dbReference>
<dbReference type="PANTHER" id="PTHR23416">
    <property type="entry name" value="SIALIC ACID SYNTHASE-RELATED"/>
    <property type="match status" value="1"/>
</dbReference>
<keyword evidence="2" id="KW-1185">Reference proteome</keyword>
<evidence type="ECO:0000313" key="1">
    <source>
        <dbReference type="EMBL" id="MBC8560130.1"/>
    </source>
</evidence>
<dbReference type="InterPro" id="IPR011004">
    <property type="entry name" value="Trimer_LpxA-like_sf"/>
</dbReference>
<evidence type="ECO:0000313" key="2">
    <source>
        <dbReference type="Proteomes" id="UP000610760"/>
    </source>
</evidence>
<accession>A0A926I6Q4</accession>
<proteinExistence type="predicted"/>
<comment type="caution">
    <text evidence="1">The sequence shown here is derived from an EMBL/GenBank/DDBJ whole genome shotgun (WGS) entry which is preliminary data.</text>
</comment>
<protein>
    <recommendedName>
        <fullName evidence="3">Acyltransferase</fullName>
    </recommendedName>
</protein>
<reference evidence="1" key="1">
    <citation type="submission" date="2020-08" db="EMBL/GenBank/DDBJ databases">
        <title>Genome public.</title>
        <authorList>
            <person name="Liu C."/>
            <person name="Sun Q."/>
        </authorList>
    </citation>
    <scope>NUCLEOTIDE SEQUENCE</scope>
    <source>
        <strain evidence="1">NSJ-33</strain>
    </source>
</reference>
<evidence type="ECO:0008006" key="3">
    <source>
        <dbReference type="Google" id="ProtNLM"/>
    </source>
</evidence>
<dbReference type="AlphaFoldDB" id="A0A926I6Q4"/>
<sequence length="222" mass="24397">MDLKKYLSRNPKGLKWLVHLYNRTAGFNSIRRGKNRICVGASLLKRTKIRISGEGNTVVFSDWSALFHCAIQITGNYNRIEIGPDCVLRQVELVIEDDGNVISVGKGGRLYGPTQLAAIEGTKIFVGEDCLFSSGVKIRTGDSHSIVNMDGNRINPSEDVVIGEHVWLGTDVLCLKGTRVPGHCIVGARSLVNRAFSEENCILAGVPARIVKSEVDYLCKRL</sequence>
<dbReference type="Gene3D" id="2.160.10.10">
    <property type="entry name" value="Hexapeptide repeat proteins"/>
    <property type="match status" value="1"/>
</dbReference>
<dbReference type="InterPro" id="IPR051159">
    <property type="entry name" value="Hexapeptide_acetyltransf"/>
</dbReference>
<dbReference type="PANTHER" id="PTHR23416:SF78">
    <property type="entry name" value="LIPOPOLYSACCHARIDE BIOSYNTHESIS O-ACETYL TRANSFERASE WBBJ-RELATED"/>
    <property type="match status" value="1"/>
</dbReference>
<name>A0A926I6Q4_9FIRM</name>
<dbReference type="RefSeq" id="WP_249295105.1">
    <property type="nucleotide sequence ID" value="NZ_JACRSV010000002.1"/>
</dbReference>